<keyword evidence="5 10" id="KW-0418">Kinase</keyword>
<evidence type="ECO:0000256" key="4">
    <source>
        <dbReference type="ARBA" id="ARBA00022741"/>
    </source>
</evidence>
<keyword evidence="3" id="KW-0808">Transferase</keyword>
<feature type="transmembrane region" description="Helical" evidence="8">
    <location>
        <begin position="88"/>
        <end position="108"/>
    </location>
</feature>
<keyword evidence="4" id="KW-0547">Nucleotide-binding</keyword>
<dbReference type="SUPFAM" id="SSF47384">
    <property type="entry name" value="Homodimeric domain of signal transducing histidine kinase"/>
    <property type="match status" value="1"/>
</dbReference>
<dbReference type="Pfam" id="PF02518">
    <property type="entry name" value="HATPase_c"/>
    <property type="match status" value="1"/>
</dbReference>
<dbReference type="SMART" id="SM00387">
    <property type="entry name" value="HATPase_c"/>
    <property type="match status" value="1"/>
</dbReference>
<feature type="transmembrane region" description="Helical" evidence="8">
    <location>
        <begin position="115"/>
        <end position="143"/>
    </location>
</feature>
<protein>
    <recommendedName>
        <fullName evidence="2">histidine kinase</fullName>
        <ecNumber evidence="2">2.7.13.3</ecNumber>
    </recommendedName>
</protein>
<keyword evidence="7" id="KW-0902">Two-component regulatory system</keyword>
<reference evidence="10 11" key="1">
    <citation type="submission" date="2016-11" db="EMBL/GenBank/DDBJ databases">
        <authorList>
            <person name="Jaros S."/>
            <person name="Januszkiewicz K."/>
            <person name="Wedrychowicz H."/>
        </authorList>
    </citation>
    <scope>NUCLEOTIDE SEQUENCE [LARGE SCALE GENOMIC DNA]</scope>
    <source>
        <strain evidence="10 11">DSM 16112</strain>
    </source>
</reference>
<feature type="domain" description="Histidine kinase" evidence="9">
    <location>
        <begin position="340"/>
        <end position="562"/>
    </location>
</feature>
<dbReference type="InterPro" id="IPR003661">
    <property type="entry name" value="HisK_dim/P_dom"/>
</dbReference>
<dbReference type="GO" id="GO:0007234">
    <property type="term" value="P:osmosensory signaling via phosphorelay pathway"/>
    <property type="evidence" value="ECO:0007669"/>
    <property type="project" value="TreeGrafter"/>
</dbReference>
<comment type="catalytic activity">
    <reaction evidence="1">
        <text>ATP + protein L-histidine = ADP + protein N-phospho-L-histidine.</text>
        <dbReference type="EC" id="2.7.13.3"/>
    </reaction>
</comment>
<dbReference type="InterPro" id="IPR036097">
    <property type="entry name" value="HisK_dim/P_sf"/>
</dbReference>
<dbReference type="CDD" id="cd00082">
    <property type="entry name" value="HisKA"/>
    <property type="match status" value="1"/>
</dbReference>
<dbReference type="AlphaFoldDB" id="A0A1M5BE86"/>
<dbReference type="Gene3D" id="3.30.565.10">
    <property type="entry name" value="Histidine kinase-like ATPase, C-terminal domain"/>
    <property type="match status" value="1"/>
</dbReference>
<dbReference type="EMBL" id="FQUZ01000021">
    <property type="protein sequence ID" value="SHF40821.1"/>
    <property type="molecule type" value="Genomic_DNA"/>
</dbReference>
<proteinExistence type="predicted"/>
<evidence type="ECO:0000313" key="11">
    <source>
        <dbReference type="Proteomes" id="UP000184327"/>
    </source>
</evidence>
<dbReference type="PANTHER" id="PTHR42878:SF7">
    <property type="entry name" value="SENSOR HISTIDINE KINASE GLRK"/>
    <property type="match status" value="1"/>
</dbReference>
<organism evidence="10 11">
    <name type="scientific">Lampropedia hyalina DSM 16112</name>
    <dbReference type="NCBI Taxonomy" id="1122156"/>
    <lineage>
        <taxon>Bacteria</taxon>
        <taxon>Pseudomonadati</taxon>
        <taxon>Pseudomonadota</taxon>
        <taxon>Betaproteobacteria</taxon>
        <taxon>Burkholderiales</taxon>
        <taxon>Comamonadaceae</taxon>
        <taxon>Lampropedia</taxon>
    </lineage>
</organism>
<gene>
    <name evidence="10" type="ORF">SAMN02745117_01890</name>
</gene>
<keyword evidence="8" id="KW-0812">Transmembrane</keyword>
<dbReference type="InterPro" id="IPR005467">
    <property type="entry name" value="His_kinase_dom"/>
</dbReference>
<name>A0A1M5BE86_9BURK</name>
<dbReference type="PANTHER" id="PTHR42878">
    <property type="entry name" value="TWO-COMPONENT HISTIDINE KINASE"/>
    <property type="match status" value="1"/>
</dbReference>
<dbReference type="GO" id="GO:0005524">
    <property type="term" value="F:ATP binding"/>
    <property type="evidence" value="ECO:0007669"/>
    <property type="project" value="UniProtKB-KW"/>
</dbReference>
<evidence type="ECO:0000256" key="6">
    <source>
        <dbReference type="ARBA" id="ARBA00022840"/>
    </source>
</evidence>
<evidence type="ECO:0000313" key="10">
    <source>
        <dbReference type="EMBL" id="SHF40821.1"/>
    </source>
</evidence>
<keyword evidence="6" id="KW-0067">ATP-binding</keyword>
<dbReference type="InterPro" id="IPR003594">
    <property type="entry name" value="HATPase_dom"/>
</dbReference>
<dbReference type="PROSITE" id="PS50109">
    <property type="entry name" value="HIS_KIN"/>
    <property type="match status" value="1"/>
</dbReference>
<keyword evidence="11" id="KW-1185">Reference proteome</keyword>
<evidence type="ECO:0000256" key="1">
    <source>
        <dbReference type="ARBA" id="ARBA00000085"/>
    </source>
</evidence>
<dbReference type="STRING" id="1122156.SAMN02745117_01890"/>
<evidence type="ECO:0000256" key="3">
    <source>
        <dbReference type="ARBA" id="ARBA00022679"/>
    </source>
</evidence>
<evidence type="ECO:0000259" key="9">
    <source>
        <dbReference type="PROSITE" id="PS50109"/>
    </source>
</evidence>
<accession>A0A1M5BE86</accession>
<feature type="transmembrane region" description="Helical" evidence="8">
    <location>
        <begin position="163"/>
        <end position="181"/>
    </location>
</feature>
<dbReference type="InterPro" id="IPR036890">
    <property type="entry name" value="HATPase_C_sf"/>
</dbReference>
<evidence type="ECO:0000256" key="2">
    <source>
        <dbReference type="ARBA" id="ARBA00012438"/>
    </source>
</evidence>
<feature type="transmembrane region" description="Helical" evidence="8">
    <location>
        <begin position="59"/>
        <end position="76"/>
    </location>
</feature>
<dbReference type="Proteomes" id="UP000184327">
    <property type="component" value="Unassembled WGS sequence"/>
</dbReference>
<dbReference type="GO" id="GO:0030295">
    <property type="term" value="F:protein kinase activator activity"/>
    <property type="evidence" value="ECO:0007669"/>
    <property type="project" value="TreeGrafter"/>
</dbReference>
<dbReference type="SUPFAM" id="SSF55785">
    <property type="entry name" value="PYP-like sensor domain (PAS domain)"/>
    <property type="match status" value="1"/>
</dbReference>
<keyword evidence="8" id="KW-1133">Transmembrane helix</keyword>
<dbReference type="SUPFAM" id="SSF55874">
    <property type="entry name" value="ATPase domain of HSP90 chaperone/DNA topoisomerase II/histidine kinase"/>
    <property type="match status" value="1"/>
</dbReference>
<dbReference type="Gene3D" id="1.10.287.130">
    <property type="match status" value="1"/>
</dbReference>
<keyword evidence="8" id="KW-0472">Membrane</keyword>
<sequence>MGFSDLLHMLGLRRSLVASSEPFQRLWAGFLTGRLMLALAIGVLLLAEHVMDGTVSSRVLWLVGIYFSQAMLLRGLMRHVRPRRGLAWHWLLTVGFDIGVCALLQLWYAGGSISFLALFGIPVLMAAAMGSTSVMALTIATLFAVLMLVSGWPKGFSATSPQVYYQAFVTWLGFLVLALLVHQLATRLSSEEQEARKSRRHALLQSQISELIIRNLNDGVIVLGRDLSVNSLNPAAREILGLPAQHRLPFLLTQDASWQPLVALVQSTFIHHQPQSADLTLASGQQTPWGVHARSWLTAQPTRLRRNMEVQCVIFLHDLRAMQAQLRTEKLAAMGRMSAAVAHEIRNPLSAIVQANALLAEDLPDPGSQRLTTMIGQNAERLRRIAEDILDIVRVQRQATETGTASDSTLPLDETTAQVWQDWISQHRMAPAPHALHLNAPEVHVPFDHEHLRRILLNLLDNARRYMGPHPDSLQVATGIDSSGQTFLQVWSDGEPLEKSVERHLFEPFFSSESRSSGLGLFLCRELCERHHARIGYQRQNIPTQRGMVAGNAFTVYFHGLASSCASPQATSAPSDA</sequence>
<dbReference type="InterPro" id="IPR035965">
    <property type="entry name" value="PAS-like_dom_sf"/>
</dbReference>
<evidence type="ECO:0000256" key="7">
    <source>
        <dbReference type="ARBA" id="ARBA00023012"/>
    </source>
</evidence>
<dbReference type="SMART" id="SM00388">
    <property type="entry name" value="HisKA"/>
    <property type="match status" value="1"/>
</dbReference>
<evidence type="ECO:0000256" key="5">
    <source>
        <dbReference type="ARBA" id="ARBA00022777"/>
    </source>
</evidence>
<dbReference type="GO" id="GO:0000156">
    <property type="term" value="F:phosphorelay response regulator activity"/>
    <property type="evidence" value="ECO:0007669"/>
    <property type="project" value="TreeGrafter"/>
</dbReference>
<dbReference type="Pfam" id="PF00512">
    <property type="entry name" value="HisKA"/>
    <property type="match status" value="1"/>
</dbReference>
<dbReference type="RefSeq" id="WP_234971107.1">
    <property type="nucleotide sequence ID" value="NZ_FQUZ01000021.1"/>
</dbReference>
<feature type="transmembrane region" description="Helical" evidence="8">
    <location>
        <begin position="26"/>
        <end position="47"/>
    </location>
</feature>
<evidence type="ECO:0000256" key="8">
    <source>
        <dbReference type="SAM" id="Phobius"/>
    </source>
</evidence>
<dbReference type="EC" id="2.7.13.3" evidence="2"/>
<dbReference type="GO" id="GO:0000155">
    <property type="term" value="F:phosphorelay sensor kinase activity"/>
    <property type="evidence" value="ECO:0007669"/>
    <property type="project" value="InterPro"/>
</dbReference>
<dbReference type="InterPro" id="IPR050351">
    <property type="entry name" value="BphY/WalK/GraS-like"/>
</dbReference>
<dbReference type="Gene3D" id="3.30.450.20">
    <property type="entry name" value="PAS domain"/>
    <property type="match status" value="1"/>
</dbReference>